<dbReference type="Pfam" id="PF03961">
    <property type="entry name" value="FapA"/>
    <property type="match status" value="1"/>
</dbReference>
<dbReference type="SUPFAM" id="SSF63848">
    <property type="entry name" value="Cell-division inhibitor MinC, C-terminal domain"/>
    <property type="match status" value="1"/>
</dbReference>
<dbReference type="InterPro" id="IPR046865">
    <property type="entry name" value="FapA_b_solenoid"/>
</dbReference>
<dbReference type="Pfam" id="PF20250">
    <property type="entry name" value="FapA_N"/>
    <property type="match status" value="1"/>
</dbReference>
<keyword evidence="3" id="KW-1185">Reference proteome</keyword>
<gene>
    <name evidence="2" type="ORF">CEX98_01950</name>
</gene>
<dbReference type="PANTHER" id="PTHR38032:SF1">
    <property type="entry name" value="RNA-BINDING PROTEIN KHPB N-TERMINAL DOMAIN-CONTAINING PROTEIN"/>
    <property type="match status" value="1"/>
</dbReference>
<feature type="domain" description="Flagellar Assembly Protein A N-terminal region" evidence="1">
    <location>
        <begin position="75"/>
        <end position="252"/>
    </location>
</feature>
<dbReference type="InterPro" id="IPR005646">
    <property type="entry name" value="FapA"/>
</dbReference>
<dbReference type="EMBL" id="NKHF01000008">
    <property type="protein sequence ID" value="PCK33283.1"/>
    <property type="molecule type" value="Genomic_DNA"/>
</dbReference>
<comment type="caution">
    <text evidence="2">The sequence shown here is derived from an EMBL/GenBank/DDBJ whole genome shotgun (WGS) entry which is preliminary data.</text>
</comment>
<dbReference type="AlphaFoldDB" id="A0A2A5JUY2"/>
<dbReference type="InterPro" id="IPR046866">
    <property type="entry name" value="FapA_N"/>
</dbReference>
<dbReference type="GO" id="GO:0000902">
    <property type="term" value="P:cell morphogenesis"/>
    <property type="evidence" value="ECO:0007669"/>
    <property type="project" value="InterPro"/>
</dbReference>
<accession>A0A2A5JUY2</accession>
<evidence type="ECO:0000313" key="3">
    <source>
        <dbReference type="Proteomes" id="UP000228621"/>
    </source>
</evidence>
<name>A0A2A5JUY2_PSEO7</name>
<dbReference type="RefSeq" id="WP_099640460.1">
    <property type="nucleotide sequence ID" value="NZ_NKHF01000008.1"/>
</dbReference>
<dbReference type="InterPro" id="IPR036145">
    <property type="entry name" value="MinC_C_sf"/>
</dbReference>
<protein>
    <recommendedName>
        <fullName evidence="1">Flagellar Assembly Protein A N-terminal region domain-containing protein</fullName>
    </recommendedName>
</protein>
<dbReference type="Proteomes" id="UP000228621">
    <property type="component" value="Unassembled WGS sequence"/>
</dbReference>
<sequence>MSLFRFDEDEGYVYLLSHPVESGFPASSSQLIEMIEDSPFADFEIIHANIGQLFTASEAPEQDSLIVARAIDASISVRIEEGNMLAEARITTARGGKLVCMSKAKQALKQAGIKKGVSAKALDNLLGQQLELPPGQTYGGIIAHGQRAKDGNDARFVRLCMTAQDRVLSPQESSGGKVDMRNLGAIITVKPGSPLMKKVPPTEGEPGYTVFGDIIEPKPGKDAPLEVSEGTKLDPNDGNLLIADSKGVPVAIPRGMRVDDVLCYDNIDVTTGHVEFDGSVIVSGDIKDGMHVKASGDITVIGFVESAILESGSAVTVMLGTIGRKRTEGEPFSCSIKAKRSVSLGYAQYCRIESEQDILIERQALHCDLAAKRLIKVGKGDTPRGKLIGGNVLDAMRIETGELGAPSGTRTRISLAQDWDSLHDKHRELVELEKVLASKVIEIKQAMNKAQASAQSPKRDAYLAKLQHSENQINKHYGRNQRNIRLVQQKIHRLARLSRVTVNELMHPGTEVKIAKDKKLYSRIYPPHFVKLHEGKLTQQFTTAKTAEIA</sequence>
<reference evidence="3" key="1">
    <citation type="journal article" date="2019" name="Genome Announc.">
        <title>Draft Genome Sequence of Pseudoalteromonas piscicida Strain 36Y ROTHPW, an Hypersaline Seawater Isolate from the South Coast of Sonora, Mexico.</title>
        <authorList>
            <person name="Sanchez-Diaz R."/>
            <person name="Molina-Garza Z.J."/>
            <person name="Cruz-Suarez L.E."/>
            <person name="Selvin J."/>
            <person name="Kiran G.S."/>
            <person name="Ibarra-Gamez J.C."/>
            <person name="Gomez-Gil B."/>
            <person name="Galaviz-Silva L."/>
        </authorList>
    </citation>
    <scope>NUCLEOTIDE SEQUENCE [LARGE SCALE GENOMIC DNA]</scope>
    <source>
        <strain evidence="3">36Y_RITHPW</strain>
    </source>
</reference>
<evidence type="ECO:0000313" key="2">
    <source>
        <dbReference type="EMBL" id="PCK33283.1"/>
    </source>
</evidence>
<dbReference type="OrthoDB" id="5807941at2"/>
<organism evidence="2 3">
    <name type="scientific">Pseudoalteromonas piscicida</name>
    <dbReference type="NCBI Taxonomy" id="43662"/>
    <lineage>
        <taxon>Bacteria</taxon>
        <taxon>Pseudomonadati</taxon>
        <taxon>Pseudomonadota</taxon>
        <taxon>Gammaproteobacteria</taxon>
        <taxon>Alteromonadales</taxon>
        <taxon>Pseudoalteromonadaceae</taxon>
        <taxon>Pseudoalteromonas</taxon>
    </lineage>
</organism>
<dbReference type="PANTHER" id="PTHR38032">
    <property type="entry name" value="POLYMERASE-RELATED"/>
    <property type="match status" value="1"/>
</dbReference>
<evidence type="ECO:0000259" key="1">
    <source>
        <dbReference type="Pfam" id="PF20250"/>
    </source>
</evidence>
<proteinExistence type="predicted"/>